<accession>A0ACB9TB84</accession>
<protein>
    <submittedName>
        <fullName evidence="1">Mitochondrial 28s ribosomal protein s27</fullName>
    </submittedName>
</protein>
<sequence>MLNILRIVLRTPASNICTKLTRRTFLSQAYYCDEVWEHRLRNPILSKVNINELYQDLDLRHHRTGQISPVDVDIFVNAAKEDSTIEEVIDLIHRLRSSALTCNTLDSTPHAVIRLLMQHKKYEELLKLLNDRLSYGVFPDYYTLNLLMDTFYKNEDFVSGARVASHLMLQEEQDNPLTLQPEEPEDEVKIRVKYLRNPYFDEHFDLSDSKQIVGKTLWFLTKNKDSILDTSLCIVGLELFGKTDEANEILKKCVNNNRKLYAEVLQVLPEDNVIRKAATNLLESANVEELLIDNVRNMERKIAEGDVSEQCEKYLKWEENRKLALEEQHRKLLIQKKLENIEDIKTQLKERETKLWFFEKEENINLGIQMKKAYYPKRYFGRKKKPRKIDEKYIPPEIK</sequence>
<keyword evidence="2" id="KW-1185">Reference proteome</keyword>
<proteinExistence type="predicted"/>
<keyword evidence="1" id="KW-0689">Ribosomal protein</keyword>
<gene>
    <name evidence="1" type="ORF">MML48_4g00017207</name>
</gene>
<organism evidence="1 2">
    <name type="scientific">Holotrichia oblita</name>
    <name type="common">Chafer beetle</name>
    <dbReference type="NCBI Taxonomy" id="644536"/>
    <lineage>
        <taxon>Eukaryota</taxon>
        <taxon>Metazoa</taxon>
        <taxon>Ecdysozoa</taxon>
        <taxon>Arthropoda</taxon>
        <taxon>Hexapoda</taxon>
        <taxon>Insecta</taxon>
        <taxon>Pterygota</taxon>
        <taxon>Neoptera</taxon>
        <taxon>Endopterygota</taxon>
        <taxon>Coleoptera</taxon>
        <taxon>Polyphaga</taxon>
        <taxon>Scarabaeiformia</taxon>
        <taxon>Scarabaeidae</taxon>
        <taxon>Melolonthinae</taxon>
        <taxon>Holotrichia</taxon>
    </lineage>
</organism>
<dbReference type="EMBL" id="CM043018">
    <property type="protein sequence ID" value="KAI4464090.1"/>
    <property type="molecule type" value="Genomic_DNA"/>
</dbReference>
<keyword evidence="1" id="KW-0687">Ribonucleoprotein</keyword>
<name>A0ACB9TB84_HOLOL</name>
<comment type="caution">
    <text evidence="1">The sequence shown here is derived from an EMBL/GenBank/DDBJ whole genome shotgun (WGS) entry which is preliminary data.</text>
</comment>
<reference evidence="1" key="1">
    <citation type="submission" date="2022-04" db="EMBL/GenBank/DDBJ databases">
        <title>Chromosome-scale genome assembly of Holotrichia oblita Faldermann.</title>
        <authorList>
            <person name="Rongchong L."/>
        </authorList>
    </citation>
    <scope>NUCLEOTIDE SEQUENCE</scope>
    <source>
        <strain evidence="1">81SQS9</strain>
    </source>
</reference>
<evidence type="ECO:0000313" key="1">
    <source>
        <dbReference type="EMBL" id="KAI4464090.1"/>
    </source>
</evidence>
<dbReference type="Proteomes" id="UP001056778">
    <property type="component" value="Chromosome 4"/>
</dbReference>
<evidence type="ECO:0000313" key="2">
    <source>
        <dbReference type="Proteomes" id="UP001056778"/>
    </source>
</evidence>